<organism evidence="7 8">
    <name type="scientific">Chengkuizengella marina</name>
    <dbReference type="NCBI Taxonomy" id="2507566"/>
    <lineage>
        <taxon>Bacteria</taxon>
        <taxon>Bacillati</taxon>
        <taxon>Bacillota</taxon>
        <taxon>Bacilli</taxon>
        <taxon>Bacillales</taxon>
        <taxon>Paenibacillaceae</taxon>
        <taxon>Chengkuizengella</taxon>
    </lineage>
</organism>
<evidence type="ECO:0000256" key="6">
    <source>
        <dbReference type="RuleBase" id="RU363041"/>
    </source>
</evidence>
<keyword evidence="8" id="KW-1185">Reference proteome</keyword>
<feature type="transmembrane region" description="Helical" evidence="6">
    <location>
        <begin position="248"/>
        <end position="266"/>
    </location>
</feature>
<name>A0A6N9Q5W8_9BACL</name>
<dbReference type="GO" id="GO:0005886">
    <property type="term" value="C:plasma membrane"/>
    <property type="evidence" value="ECO:0007669"/>
    <property type="project" value="UniProtKB-SubCell"/>
</dbReference>
<feature type="transmembrane region" description="Helical" evidence="6">
    <location>
        <begin position="7"/>
        <end position="35"/>
    </location>
</feature>
<dbReference type="AlphaFoldDB" id="A0A6N9Q5W8"/>
<keyword evidence="3 6" id="KW-0812">Transmembrane</keyword>
<comment type="similarity">
    <text evidence="2 6">Belongs to the 4-toluene sulfonate uptake permease (TSUP) (TC 2.A.102) family.</text>
</comment>
<evidence type="ECO:0000313" key="8">
    <source>
        <dbReference type="Proteomes" id="UP000448943"/>
    </source>
</evidence>
<keyword evidence="5 6" id="KW-0472">Membrane</keyword>
<feature type="transmembrane region" description="Helical" evidence="6">
    <location>
        <begin position="195"/>
        <end position="214"/>
    </location>
</feature>
<evidence type="ECO:0000313" key="7">
    <source>
        <dbReference type="EMBL" id="NBI30160.1"/>
    </source>
</evidence>
<dbReference type="PANTHER" id="PTHR43701:SF2">
    <property type="entry name" value="MEMBRANE TRANSPORTER PROTEIN YJNA-RELATED"/>
    <property type="match status" value="1"/>
</dbReference>
<feature type="transmembrane region" description="Helical" evidence="6">
    <location>
        <begin position="107"/>
        <end position="126"/>
    </location>
</feature>
<evidence type="ECO:0000256" key="2">
    <source>
        <dbReference type="ARBA" id="ARBA00009142"/>
    </source>
</evidence>
<dbReference type="InterPro" id="IPR051598">
    <property type="entry name" value="TSUP/Inactive_protease-like"/>
</dbReference>
<feature type="transmembrane region" description="Helical" evidence="6">
    <location>
        <begin position="47"/>
        <end position="69"/>
    </location>
</feature>
<dbReference type="OrthoDB" id="9780109at2"/>
<sequence>MSYLFILCIGIISAVFGSLVGLGGGVIIVPALIYLSPLLLDHEMSTSVAVGTSLTVLIFTAASSTFTFLKQGRVDYKSGILFFTTSGPAAVLGASLTSAFQGDSFKLAFGIFIFFMAILLIIKKYLKPLSFHWKIQRSYIDPAGKSFTYGYNILPALLVGFGVGLVSGLFGIGGGSLFVPAMVLLFSFPPHVATATSMFVILFSSILGSATHIYLGEIDWFSVLALAPGALFGGWLGAWIAGRMSSKLLLNILLVILFLISLRLIIEGMI</sequence>
<gene>
    <name evidence="7" type="ORF">ERL59_14510</name>
</gene>
<evidence type="ECO:0000256" key="4">
    <source>
        <dbReference type="ARBA" id="ARBA00022989"/>
    </source>
</evidence>
<dbReference type="EMBL" id="SIJB01000029">
    <property type="protein sequence ID" value="NBI30160.1"/>
    <property type="molecule type" value="Genomic_DNA"/>
</dbReference>
<dbReference type="InterPro" id="IPR002781">
    <property type="entry name" value="TM_pro_TauE-like"/>
</dbReference>
<dbReference type="Pfam" id="PF01925">
    <property type="entry name" value="TauE"/>
    <property type="match status" value="1"/>
</dbReference>
<evidence type="ECO:0000256" key="1">
    <source>
        <dbReference type="ARBA" id="ARBA00004141"/>
    </source>
</evidence>
<dbReference type="Proteomes" id="UP000448943">
    <property type="component" value="Unassembled WGS sequence"/>
</dbReference>
<feature type="transmembrane region" description="Helical" evidence="6">
    <location>
        <begin position="220"/>
        <end position="241"/>
    </location>
</feature>
<feature type="transmembrane region" description="Helical" evidence="6">
    <location>
        <begin position="81"/>
        <end position="101"/>
    </location>
</feature>
<evidence type="ECO:0000256" key="3">
    <source>
        <dbReference type="ARBA" id="ARBA00022692"/>
    </source>
</evidence>
<keyword evidence="4 6" id="KW-1133">Transmembrane helix</keyword>
<evidence type="ECO:0000256" key="5">
    <source>
        <dbReference type="ARBA" id="ARBA00023136"/>
    </source>
</evidence>
<comment type="subcellular location">
    <subcellularLocation>
        <location evidence="6">Cell membrane</location>
        <topology evidence="6">Multi-pass membrane protein</topology>
    </subcellularLocation>
    <subcellularLocation>
        <location evidence="1">Membrane</location>
        <topology evidence="1">Multi-pass membrane protein</topology>
    </subcellularLocation>
</comment>
<keyword evidence="6" id="KW-1003">Cell membrane</keyword>
<comment type="caution">
    <text evidence="7">The sequence shown here is derived from an EMBL/GenBank/DDBJ whole genome shotgun (WGS) entry which is preliminary data.</text>
</comment>
<dbReference type="PANTHER" id="PTHR43701">
    <property type="entry name" value="MEMBRANE TRANSPORTER PROTEIN MJ0441-RELATED"/>
    <property type="match status" value="1"/>
</dbReference>
<protein>
    <recommendedName>
        <fullName evidence="6">Probable membrane transporter protein</fullName>
    </recommendedName>
</protein>
<proteinExistence type="inferred from homology"/>
<reference evidence="7 8" key="1">
    <citation type="submission" date="2019-01" db="EMBL/GenBank/DDBJ databases">
        <title>Chengkuizengella sp. nov., isolated from deep-sea sediment of East Pacific Ocean.</title>
        <authorList>
            <person name="Yang J."/>
            <person name="Lai Q."/>
            <person name="Shao Z."/>
        </authorList>
    </citation>
    <scope>NUCLEOTIDE SEQUENCE [LARGE SCALE GENOMIC DNA]</scope>
    <source>
        <strain evidence="7 8">YPA3-1-1</strain>
    </source>
</reference>
<accession>A0A6N9Q5W8</accession>